<dbReference type="Proteomes" id="UP001141434">
    <property type="component" value="Unassembled WGS sequence"/>
</dbReference>
<accession>A0A9W9K3J3</accession>
<reference evidence="2" key="1">
    <citation type="submission" date="2022-11" db="EMBL/GenBank/DDBJ databases">
        <authorList>
            <person name="Petersen C."/>
        </authorList>
    </citation>
    <scope>NUCLEOTIDE SEQUENCE</scope>
    <source>
        <strain evidence="2">IBT 34128</strain>
    </source>
</reference>
<dbReference type="RefSeq" id="XP_056509549.1">
    <property type="nucleotide sequence ID" value="XM_056656749.1"/>
</dbReference>
<name>A0A9W9K3J3_9EURO</name>
<dbReference type="AlphaFoldDB" id="A0A9W9K3J3"/>
<dbReference type="SUPFAM" id="SSF52047">
    <property type="entry name" value="RNI-like"/>
    <property type="match status" value="1"/>
</dbReference>
<proteinExistence type="predicted"/>
<organism evidence="2 3">
    <name type="scientific">Penicillium alfredii</name>
    <dbReference type="NCBI Taxonomy" id="1506179"/>
    <lineage>
        <taxon>Eukaryota</taxon>
        <taxon>Fungi</taxon>
        <taxon>Dikarya</taxon>
        <taxon>Ascomycota</taxon>
        <taxon>Pezizomycotina</taxon>
        <taxon>Eurotiomycetes</taxon>
        <taxon>Eurotiomycetidae</taxon>
        <taxon>Eurotiales</taxon>
        <taxon>Aspergillaceae</taxon>
        <taxon>Penicillium</taxon>
    </lineage>
</organism>
<feature type="region of interest" description="Disordered" evidence="1">
    <location>
        <begin position="580"/>
        <end position="599"/>
    </location>
</feature>
<sequence length="599" mass="67821">MPAARRKRGPQKEKSTKKQKVNEQPTTSVSLVWDVWVIICQMMNQPKTGDMYNMSLVSKSFNAIMTPILYNSLILGPGRSSADPESSKKTTPQVFENLVRRLLDDSNARLRRYVQVVTVLNFDSWLASSADIPFRDFILGDGFPALLSHLPNLRLVRFFGSLQIDGFPRAKIHPNICDLPGKPEIQLLGEKGEYDETPPQPLSSVSTLHAEIDRCSVHEARCIGAGNLLFECPNLSTLSLSALSYSQRTTRFFVPRPNVFLIGNQSFPPIRDLTLNGWQIYDAELFLWRDRFPWTLLTSLSLGPEPTHQVLRIMAGYPRTLKQLKVEAYAGEGESACLALAEFLSPLSQVESLLSLELRNYFCDMWPIVQHSKLVNLCVHNTEPWTPGEARRVLSVEDLVLLDEHCPNLETLDLDIDRPNDEWPWETIYTLATGFKNLRKLSLHVEVGIANLKTRLAPVFNYASAKEIGRDFYRDRWEASKHHQGSPSHPSPTAEKFPGRFPHLVLWSGGFLCRNPKVEPRRACFEENHTATFWIFPPANPGGEPEFHHLQRWELDAIQKPCAVGSAYYKSLQRRVEAVVEGPKPLKGKSEGSKKTKKG</sequence>
<dbReference type="OrthoDB" id="3945550at2759"/>
<gene>
    <name evidence="2" type="ORF">NUU61_006221</name>
</gene>
<comment type="caution">
    <text evidence="2">The sequence shown here is derived from an EMBL/GenBank/DDBJ whole genome shotgun (WGS) entry which is preliminary data.</text>
</comment>
<dbReference type="EMBL" id="JAPMSZ010000009">
    <property type="protein sequence ID" value="KAJ5091351.1"/>
    <property type="molecule type" value="Genomic_DNA"/>
</dbReference>
<evidence type="ECO:0000256" key="1">
    <source>
        <dbReference type="SAM" id="MobiDB-lite"/>
    </source>
</evidence>
<reference evidence="2" key="2">
    <citation type="journal article" date="2023" name="IMA Fungus">
        <title>Comparative genomic study of the Penicillium genus elucidates a diverse pangenome and 15 lateral gene transfer events.</title>
        <authorList>
            <person name="Petersen C."/>
            <person name="Sorensen T."/>
            <person name="Nielsen M.R."/>
            <person name="Sondergaard T.E."/>
            <person name="Sorensen J.L."/>
            <person name="Fitzpatrick D.A."/>
            <person name="Frisvad J.C."/>
            <person name="Nielsen K.L."/>
        </authorList>
    </citation>
    <scope>NUCLEOTIDE SEQUENCE</scope>
    <source>
        <strain evidence="2">IBT 34128</strain>
    </source>
</reference>
<evidence type="ECO:0008006" key="4">
    <source>
        <dbReference type="Google" id="ProtNLM"/>
    </source>
</evidence>
<dbReference type="GeneID" id="81395918"/>
<dbReference type="Gene3D" id="3.80.10.10">
    <property type="entry name" value="Ribonuclease Inhibitor"/>
    <property type="match status" value="1"/>
</dbReference>
<dbReference type="InterPro" id="IPR032675">
    <property type="entry name" value="LRR_dom_sf"/>
</dbReference>
<evidence type="ECO:0000313" key="3">
    <source>
        <dbReference type="Proteomes" id="UP001141434"/>
    </source>
</evidence>
<feature type="compositionally biased region" description="Basic and acidic residues" evidence="1">
    <location>
        <begin position="588"/>
        <end position="599"/>
    </location>
</feature>
<feature type="region of interest" description="Disordered" evidence="1">
    <location>
        <begin position="1"/>
        <end position="23"/>
    </location>
</feature>
<keyword evidence="3" id="KW-1185">Reference proteome</keyword>
<evidence type="ECO:0000313" key="2">
    <source>
        <dbReference type="EMBL" id="KAJ5091351.1"/>
    </source>
</evidence>
<protein>
    <recommendedName>
        <fullName evidence="4">F-box domain-containing protein</fullName>
    </recommendedName>
</protein>